<dbReference type="InterPro" id="IPR013154">
    <property type="entry name" value="ADH-like_N"/>
</dbReference>
<keyword evidence="5" id="KW-0012">Acyltransferase</keyword>
<dbReference type="SMART" id="SM00825">
    <property type="entry name" value="PKS_KS"/>
    <property type="match status" value="1"/>
</dbReference>
<dbReference type="InterPro" id="IPR016039">
    <property type="entry name" value="Thiolase-like"/>
</dbReference>
<dbReference type="GO" id="GO:0044550">
    <property type="term" value="P:secondary metabolite biosynthetic process"/>
    <property type="evidence" value="ECO:0007669"/>
    <property type="project" value="UniProtKB-ARBA"/>
</dbReference>
<dbReference type="PROSITE" id="PS51257">
    <property type="entry name" value="PROKAR_LIPOPROTEIN"/>
    <property type="match status" value="1"/>
</dbReference>
<dbReference type="InterPro" id="IPR057326">
    <property type="entry name" value="KR_dom"/>
</dbReference>
<dbReference type="InterPro" id="IPR018201">
    <property type="entry name" value="Ketoacyl_synth_AS"/>
</dbReference>
<dbReference type="OrthoDB" id="329835at2759"/>
<dbReference type="Gene3D" id="3.90.180.10">
    <property type="entry name" value="Medium-chain alcohol dehydrogenases, catalytic domain"/>
    <property type="match status" value="1"/>
</dbReference>
<dbReference type="InterPro" id="IPR029063">
    <property type="entry name" value="SAM-dependent_MTases_sf"/>
</dbReference>
<evidence type="ECO:0000313" key="10">
    <source>
        <dbReference type="EMBL" id="PLN85819.1"/>
    </source>
</evidence>
<dbReference type="InterPro" id="IPR036736">
    <property type="entry name" value="ACP-like_sf"/>
</dbReference>
<accession>A0A2J5I7E5</accession>
<evidence type="ECO:0000256" key="3">
    <source>
        <dbReference type="ARBA" id="ARBA00022679"/>
    </source>
</evidence>
<dbReference type="InterPro" id="IPR009081">
    <property type="entry name" value="PP-bd_ACP"/>
</dbReference>
<dbReference type="InterPro" id="IPR056501">
    <property type="entry name" value="NAD-bd_HRPKS_sdrA"/>
</dbReference>
<dbReference type="GO" id="GO:0016491">
    <property type="term" value="F:oxidoreductase activity"/>
    <property type="evidence" value="ECO:0007669"/>
    <property type="project" value="InterPro"/>
</dbReference>
<proteinExistence type="predicted"/>
<keyword evidence="11" id="KW-1185">Reference proteome</keyword>
<dbReference type="SUPFAM" id="SSF50129">
    <property type="entry name" value="GroES-like"/>
    <property type="match status" value="1"/>
</dbReference>
<dbReference type="CDD" id="cd00833">
    <property type="entry name" value="PKS"/>
    <property type="match status" value="1"/>
</dbReference>
<evidence type="ECO:0000256" key="1">
    <source>
        <dbReference type="ARBA" id="ARBA00022450"/>
    </source>
</evidence>
<feature type="region of interest" description="N-terminal hotdog fold" evidence="6">
    <location>
        <begin position="930"/>
        <end position="1065"/>
    </location>
</feature>
<dbReference type="Pfam" id="PF21089">
    <property type="entry name" value="PKS_DH_N"/>
    <property type="match status" value="1"/>
</dbReference>
<dbReference type="Pfam" id="PF23114">
    <property type="entry name" value="NAD-bd_HRPKS_sdrA"/>
    <property type="match status" value="1"/>
</dbReference>
<dbReference type="Gene3D" id="3.40.366.10">
    <property type="entry name" value="Malonyl-Coenzyme A Acyl Carrier Protein, domain 2"/>
    <property type="match status" value="1"/>
</dbReference>
<dbReference type="GO" id="GO:1901336">
    <property type="term" value="P:lactone biosynthetic process"/>
    <property type="evidence" value="ECO:0007669"/>
    <property type="project" value="UniProtKB-ARBA"/>
</dbReference>
<keyword evidence="1" id="KW-0596">Phosphopantetheine</keyword>
<dbReference type="Gene3D" id="3.40.50.720">
    <property type="entry name" value="NAD(P)-binding Rossmann-like Domain"/>
    <property type="match status" value="2"/>
</dbReference>
<dbReference type="SMART" id="SM00823">
    <property type="entry name" value="PKS_PP"/>
    <property type="match status" value="1"/>
</dbReference>
<dbReference type="PROSITE" id="PS52019">
    <property type="entry name" value="PKS_MFAS_DH"/>
    <property type="match status" value="1"/>
</dbReference>
<evidence type="ECO:0000259" key="7">
    <source>
        <dbReference type="PROSITE" id="PS50075"/>
    </source>
</evidence>
<dbReference type="SMART" id="SM00829">
    <property type="entry name" value="PKS_ER"/>
    <property type="match status" value="1"/>
</dbReference>
<dbReference type="PANTHER" id="PTHR43775:SF13">
    <property type="entry name" value="POLYKETIDE SYNTHASE 1"/>
    <property type="match status" value="1"/>
</dbReference>
<dbReference type="SMART" id="SM00822">
    <property type="entry name" value="PKS_KR"/>
    <property type="match status" value="1"/>
</dbReference>
<evidence type="ECO:0000256" key="2">
    <source>
        <dbReference type="ARBA" id="ARBA00022553"/>
    </source>
</evidence>
<dbReference type="Gene3D" id="3.10.129.110">
    <property type="entry name" value="Polyketide synthase dehydratase"/>
    <property type="match status" value="1"/>
</dbReference>
<sequence length="2535" mass="275866">MQNQNKAQKSQIPIAVIGVSCRLPGQISTPDEFWRFCCQARSAWSEIPSSRFSADAYYHPNPDQQGATNTRGGHFLDDVAHFDAAFFEMSAEEAMAADPQQRLMLECAYEAIESAGISKAKVAGERVGVFAAGSFSDYELSNFRDLQNTPTFQTTGCAASFLSNRLSHFFDFTGPSLTVDTACSSSLSALHLACQSLKSGESTHALVGGCHLNLTPDYFISYSLTRLFSDSGKCFSFDHRGESGYGRGEGVGCVMLKRLDDAIAAGDTIRAVIANTGMNQDGHTPGIGVPSSKAQKRLMESVYQSAGINPRETGYVEAHGTGTKIGDPIEARALHEFFGHDRPRETPLLVGSVKSNFGHAEGASGIVSVVKTVMMLEKGFVLPNCNFERCRDDIPMDRWGLRVPTKLVPWPKGKPYASINNFGLGGTNALAILQKAPVLEPAQSPVLQKRRSLVPRKRGPPIRRVYVFSGSNEDAVLSQAKGIKAYLQAHPEQFDNQLIANLAYTLCERRTVLPWKAAVSARSTKELISVLDKKIQARRSINVTTVAFAFTGQGAQWYAMGRELFSAYPVFAESMRKADEHLASLRAGFTLTDELFKDELKSLLSRPKIGQSACTAIQIALTDLLSSWGVTPKAAIGHSSGEIAAAYAAGVVGFGDALTLAFGRGSAAESLRKDHANLKGGMVVVRTSLDDAKALVNDVTNGRVSVACINSPRSITISGCQEGLAELQRLADSRSIFYRRLKVDVAYHSHHMEQVADKYRAVIKDIAATDSDIAFYSSARGRRLAGSNLQPSYWIENFVSPVLFSTGLSTLLKESSSASKINCIVEIGPSASLESPIKDILKLGGIADPPSYIASLRKDKDAVEAVHDMVGMLFLHGQALNFPAINFPQADAPKPRLLTDLPRYSWNHTKPYWHSTRIAQNTNHPRFPRNDLIGARSVESNELHPQWRMILRADDHPWVRHHQFDGYNVYPLAGYVAMAIEAVSQQAIINNIDYNTFKLREVSASKALVVPNTSAVEIMISLQPHAEGTRSTSSTWTEFHITSWTESKGWEENCHGLISVQNSSKSNPINGELLLRSQSEAVAQKLSTITTACKREISPQALYDEAIAHGIKYGPYFKALDGCYVHKDNAMATAVLPDLTSDISHPSPMELFLHPTTIDICFQIVWPVLGAGSKDLGKQYLPSSIKHLTIPKQTRVSTGERLRIFGECSSKPSMDQPANLNIWAVSDANPEGLILQAEGFVMTPILDKDTTGSAVPERQLCYKFDMVPHVGFMKKDQFSGGPDCQGNELANRRKTRLLKEASEYYVKRALEAVSKEGETSAADFSQFVGWSSNPTFSASDIPPNIEEVYALGVSGEIVCDLGDQLPQILQGELDPLSIVEKRGGLGKYVVDVGSLNQDYQQLADCVDKMANQNPEMAILEVGAATGSAALPILERLGGGGTGQSPRFQKYVLGNVPESSLVAARSRIQEWGDLVSVQPLDLATDLLGQDCQAGAFDAAVVHLHQTCLTEQVLQNIHKVLKSGGKLFVVQDSLSESIYLPQVLLSPECLVERRNDTENGSDRAEGYVKMLQAAGFSGAESIVNEAPEDLVESAWSVLTAVRPENTMWGRKVALIFHEELEWFPLSALAERVEAMTGNTVRIQTLTQGTKVEDLCIFVGEVERPLLSESTPEVFQSIQDLLTTASGALWIVRDAYSGCINAATNMSAGLLRTVRSETGLPLATLDTDIDETSPTQSVVEDVLNVFKIVFGPEAPTDRVDLEFVSRKGIVSVPRITQDTLTNRAVYQDPNEFSCVQQQLYQEGRPLQLAIREYGMLSSLYFTDNENLLKPLEDGWLELDVHFVGLNFKDVMHANNQISVDGFGIECSGVVTAVGKEVEGFRVGDRICAITEGCLASKTRCRAAGAWVVPEEMPLEVAAIIPVVFCTAFYSLNRAAMLMEGESVLIHAAAGGVGQAAIILAQTVGANIFATVGSVEKKQFLMETYGIPDSQIFFSRDLSFVEGVKLATGGKGVDVVLNSLAGDAMRASLECIAPFGRFVEIGKRDIMANSHMEMLPFDRNVSFTAVDLGVFARDRPKLMQDLFSKVFGLFENGLAKPTIPIKRYSVSDVEAAFQMLQSGRSIGKVVVSLRKDSLIKVSPATRMAEHLREDGSYIVIGASGGLGQSITSWLASHGARHIILVSRQKGSIAGIQGQIDDLREKGINVHAVQCDISDKEQVETVLLGQLREMPAVVGVIHSAMILRDVLFERMTFEEYDTVIRPKVHGMWNLSQVLETVGCTLDFFIALSSIAGIVGNRGQAAYSAASTFLDAFAKSQRAQGTPFTTIDLAPLWDIGYLATDLSKRDQVRSTFGSEAITESEFHRLLAAVIFTDNPARPVSDHIITGMTVPADPADQKRLEWLSDPKFAHLVRAATAAAASSTTSTHPDQLAAGVAATIAAKIQSPGEAIKAARNHDEALHAAETALVHRISEVVMCPVEDIDRGKPIMVSGVDSLSAIGIRKWIVREMEASLSLFDITNCPSVAELARLCLEKSKLEVPGR</sequence>
<dbReference type="InterPro" id="IPR050091">
    <property type="entry name" value="PKS_NRPS_Biosynth_Enz"/>
</dbReference>
<dbReference type="SUPFAM" id="SSF51735">
    <property type="entry name" value="NAD(P)-binding Rossmann-fold domains"/>
    <property type="match status" value="2"/>
</dbReference>
<dbReference type="GO" id="GO:0031177">
    <property type="term" value="F:phosphopantetheine binding"/>
    <property type="evidence" value="ECO:0007669"/>
    <property type="project" value="InterPro"/>
</dbReference>
<dbReference type="CDD" id="cd02440">
    <property type="entry name" value="AdoMet_MTases"/>
    <property type="match status" value="1"/>
</dbReference>
<dbReference type="InterPro" id="IPR001227">
    <property type="entry name" value="Ac_transferase_dom_sf"/>
</dbReference>
<dbReference type="InterPro" id="IPR014043">
    <property type="entry name" value="Acyl_transferase_dom"/>
</dbReference>
<dbReference type="CDD" id="cd05195">
    <property type="entry name" value="enoyl_red"/>
    <property type="match status" value="1"/>
</dbReference>
<dbReference type="SUPFAM" id="SSF55048">
    <property type="entry name" value="Probable ACP-binding domain of malonyl-CoA ACP transacylase"/>
    <property type="match status" value="1"/>
</dbReference>
<dbReference type="SUPFAM" id="SSF52151">
    <property type="entry name" value="FabD/lysophospholipase-like"/>
    <property type="match status" value="1"/>
</dbReference>
<dbReference type="InterPro" id="IPR013968">
    <property type="entry name" value="PKS_KR"/>
</dbReference>
<dbReference type="EMBL" id="KZ559502">
    <property type="protein sequence ID" value="PLN85819.1"/>
    <property type="molecule type" value="Genomic_DNA"/>
</dbReference>
<organism evidence="10 11">
    <name type="scientific">Aspergillus taichungensis</name>
    <dbReference type="NCBI Taxonomy" id="482145"/>
    <lineage>
        <taxon>Eukaryota</taxon>
        <taxon>Fungi</taxon>
        <taxon>Dikarya</taxon>
        <taxon>Ascomycota</taxon>
        <taxon>Pezizomycotina</taxon>
        <taxon>Eurotiomycetes</taxon>
        <taxon>Eurotiomycetidae</taxon>
        <taxon>Eurotiales</taxon>
        <taxon>Aspergillaceae</taxon>
        <taxon>Aspergillus</taxon>
        <taxon>Aspergillus subgen. Circumdati</taxon>
    </lineage>
</organism>
<dbReference type="PROSITE" id="PS52004">
    <property type="entry name" value="KS3_2"/>
    <property type="match status" value="1"/>
</dbReference>
<dbReference type="Pfam" id="PF00109">
    <property type="entry name" value="ketoacyl-synt"/>
    <property type="match status" value="1"/>
</dbReference>
<feature type="active site" description="Proton acceptor; for dehydratase activity" evidence="6">
    <location>
        <position position="962"/>
    </location>
</feature>
<dbReference type="Pfam" id="PF02801">
    <property type="entry name" value="Ketoacyl-synt_C"/>
    <property type="match status" value="1"/>
</dbReference>
<dbReference type="Pfam" id="PF16197">
    <property type="entry name" value="KAsynt_C_assoc"/>
    <property type="match status" value="1"/>
</dbReference>
<evidence type="ECO:0000256" key="4">
    <source>
        <dbReference type="ARBA" id="ARBA00023268"/>
    </source>
</evidence>
<dbReference type="InterPro" id="IPR049552">
    <property type="entry name" value="PKS_DH_N"/>
</dbReference>
<dbReference type="InterPro" id="IPR020806">
    <property type="entry name" value="PKS_PP-bd"/>
</dbReference>
<dbReference type="InterPro" id="IPR049900">
    <property type="entry name" value="PKS_mFAS_DH"/>
</dbReference>
<dbReference type="Gene3D" id="3.30.70.3290">
    <property type="match status" value="1"/>
</dbReference>
<dbReference type="InterPro" id="IPR049551">
    <property type="entry name" value="PKS_DH_C"/>
</dbReference>
<dbReference type="SMART" id="SM00826">
    <property type="entry name" value="PKS_DH"/>
    <property type="match status" value="1"/>
</dbReference>
<dbReference type="SUPFAM" id="SSF53901">
    <property type="entry name" value="Thiolase-like"/>
    <property type="match status" value="1"/>
</dbReference>
<evidence type="ECO:0000256" key="6">
    <source>
        <dbReference type="PROSITE-ProRule" id="PRU01363"/>
    </source>
</evidence>
<dbReference type="InterPro" id="IPR014031">
    <property type="entry name" value="Ketoacyl_synth_C"/>
</dbReference>
<dbReference type="InterPro" id="IPR020843">
    <property type="entry name" value="ER"/>
</dbReference>
<name>A0A2J5I7E5_9EURO</name>
<dbReference type="Gene3D" id="3.40.50.150">
    <property type="entry name" value="Vaccinia Virus protein VP39"/>
    <property type="match status" value="1"/>
</dbReference>
<dbReference type="InterPro" id="IPR020841">
    <property type="entry name" value="PKS_Beta-ketoAc_synthase_dom"/>
</dbReference>
<keyword evidence="4" id="KW-0511">Multifunctional enzyme</keyword>
<evidence type="ECO:0000313" key="11">
    <source>
        <dbReference type="Proteomes" id="UP000235023"/>
    </source>
</evidence>
<dbReference type="FunFam" id="3.40.50.720:FF:000209">
    <property type="entry name" value="Polyketide synthase Pks12"/>
    <property type="match status" value="1"/>
</dbReference>
<feature type="domain" description="Ketosynthase family 3 (KS3)" evidence="8">
    <location>
        <begin position="11"/>
        <end position="435"/>
    </location>
</feature>
<dbReference type="Gene3D" id="1.10.1200.10">
    <property type="entry name" value="ACP-like"/>
    <property type="match status" value="1"/>
</dbReference>
<dbReference type="Pfam" id="PF14765">
    <property type="entry name" value="PS-DH"/>
    <property type="match status" value="1"/>
</dbReference>
<dbReference type="SMART" id="SM00827">
    <property type="entry name" value="PKS_AT"/>
    <property type="match status" value="1"/>
</dbReference>
<dbReference type="InterPro" id="IPR011032">
    <property type="entry name" value="GroES-like_sf"/>
</dbReference>
<feature type="region of interest" description="C-terminal hotdog fold" evidence="6">
    <location>
        <begin position="1094"/>
        <end position="1251"/>
    </location>
</feature>
<dbReference type="PANTHER" id="PTHR43775">
    <property type="entry name" value="FATTY ACID SYNTHASE"/>
    <property type="match status" value="1"/>
</dbReference>
<feature type="domain" description="Carrier" evidence="7">
    <location>
        <begin position="2451"/>
        <end position="2528"/>
    </location>
</feature>
<dbReference type="InterPro" id="IPR020807">
    <property type="entry name" value="PKS_DH"/>
</dbReference>
<dbReference type="InterPro" id="IPR014030">
    <property type="entry name" value="Ketoacyl_synth_N"/>
</dbReference>
<dbReference type="SUPFAM" id="SSF47336">
    <property type="entry name" value="ACP-like"/>
    <property type="match status" value="1"/>
</dbReference>
<dbReference type="PROSITE" id="PS50075">
    <property type="entry name" value="CARRIER"/>
    <property type="match status" value="1"/>
</dbReference>
<feature type="domain" description="PKS/mFAS DH" evidence="9">
    <location>
        <begin position="930"/>
        <end position="1251"/>
    </location>
</feature>
<dbReference type="InterPro" id="IPR036291">
    <property type="entry name" value="NAD(P)-bd_dom_sf"/>
</dbReference>
<feature type="active site" description="Proton donor; for dehydratase activity" evidence="6">
    <location>
        <position position="1159"/>
    </location>
</feature>
<evidence type="ECO:0000259" key="9">
    <source>
        <dbReference type="PROSITE" id="PS52019"/>
    </source>
</evidence>
<dbReference type="Pfam" id="PF08240">
    <property type="entry name" value="ADH_N"/>
    <property type="match status" value="1"/>
</dbReference>
<dbReference type="Pfam" id="PF08659">
    <property type="entry name" value="KR"/>
    <property type="match status" value="1"/>
</dbReference>
<evidence type="ECO:0000256" key="5">
    <source>
        <dbReference type="ARBA" id="ARBA00023315"/>
    </source>
</evidence>
<dbReference type="Pfam" id="PF00698">
    <property type="entry name" value="Acyl_transf_1"/>
    <property type="match status" value="1"/>
</dbReference>
<dbReference type="GO" id="GO:0004315">
    <property type="term" value="F:3-oxoacyl-[acyl-carrier-protein] synthase activity"/>
    <property type="evidence" value="ECO:0007669"/>
    <property type="project" value="InterPro"/>
</dbReference>
<dbReference type="InterPro" id="IPR016035">
    <property type="entry name" value="Acyl_Trfase/lysoPLipase"/>
</dbReference>
<dbReference type="InterPro" id="IPR032821">
    <property type="entry name" value="PKS_assoc"/>
</dbReference>
<dbReference type="GO" id="GO:0006633">
    <property type="term" value="P:fatty acid biosynthetic process"/>
    <property type="evidence" value="ECO:0007669"/>
    <property type="project" value="InterPro"/>
</dbReference>
<keyword evidence="3 10" id="KW-0808">Transferase</keyword>
<dbReference type="Gene3D" id="3.40.47.10">
    <property type="match status" value="1"/>
</dbReference>
<reference evidence="11" key="1">
    <citation type="submission" date="2017-12" db="EMBL/GenBank/DDBJ databases">
        <authorList>
            <consortium name="DOE Joint Genome Institute"/>
            <person name="Mondo S.J."/>
            <person name="Kjaerbolling I."/>
            <person name="Vesth T.C."/>
            <person name="Frisvad J.C."/>
            <person name="Nybo J.L."/>
            <person name="Theobald S."/>
            <person name="Kuo A."/>
            <person name="Bowyer P."/>
            <person name="Matsuda Y."/>
            <person name="Lyhne E.K."/>
            <person name="Kogle M.E."/>
            <person name="Clum A."/>
            <person name="Lipzen A."/>
            <person name="Salamov A."/>
            <person name="Ngan C.Y."/>
            <person name="Daum C."/>
            <person name="Chiniquy J."/>
            <person name="Barry K."/>
            <person name="LaButti K."/>
            <person name="Haridas S."/>
            <person name="Simmons B.A."/>
            <person name="Magnuson J.K."/>
            <person name="Mortensen U.H."/>
            <person name="Larsen T.O."/>
            <person name="Grigoriev I.V."/>
            <person name="Baker S.E."/>
            <person name="Andersen M.R."/>
            <person name="Nordberg H.P."/>
            <person name="Cantor M.N."/>
            <person name="Hua S.X."/>
        </authorList>
    </citation>
    <scope>NUCLEOTIDE SEQUENCE [LARGE SCALE GENOMIC DNA]</scope>
    <source>
        <strain evidence="11">IBT 19404</strain>
    </source>
</reference>
<dbReference type="PROSITE" id="PS00606">
    <property type="entry name" value="KS3_1"/>
    <property type="match status" value="1"/>
</dbReference>
<keyword evidence="2" id="KW-0597">Phosphoprotein</keyword>
<dbReference type="GO" id="GO:0004312">
    <property type="term" value="F:fatty acid synthase activity"/>
    <property type="evidence" value="ECO:0007669"/>
    <property type="project" value="TreeGrafter"/>
</dbReference>
<evidence type="ECO:0000259" key="8">
    <source>
        <dbReference type="PROSITE" id="PS52004"/>
    </source>
</evidence>
<protein>
    <submittedName>
        <fullName evidence="10">Fatty acid synthase S-acetyltransferase</fullName>
    </submittedName>
</protein>
<dbReference type="InterPro" id="IPR016036">
    <property type="entry name" value="Malonyl_transacylase_ACP-bd"/>
</dbReference>
<dbReference type="SUPFAM" id="SSF53335">
    <property type="entry name" value="S-adenosyl-L-methionine-dependent methyltransferases"/>
    <property type="match status" value="1"/>
</dbReference>
<dbReference type="Proteomes" id="UP000235023">
    <property type="component" value="Unassembled WGS sequence"/>
</dbReference>
<dbReference type="InterPro" id="IPR042104">
    <property type="entry name" value="PKS_dehydratase_sf"/>
</dbReference>
<gene>
    <name evidence="10" type="ORF">BDW42DRAFT_132685</name>
</gene>
<dbReference type="Pfam" id="PF13602">
    <property type="entry name" value="ADH_zinc_N_2"/>
    <property type="match status" value="1"/>
</dbReference>
<dbReference type="Pfam" id="PF00550">
    <property type="entry name" value="PP-binding"/>
    <property type="match status" value="1"/>
</dbReference>